<comment type="cofactor">
    <cofactor evidence="10">
        <name>Mg(2+)</name>
        <dbReference type="ChEBI" id="CHEBI:18420"/>
    </cofactor>
    <text evidence="10">Binds 1 Mg(2+) ion per subunit.</text>
</comment>
<comment type="catalytic activity">
    <reaction evidence="10">
        <text>D-glyceraldehyde 3-phosphate + pyruvate + H(+) = 1-deoxy-D-xylulose 5-phosphate + CO2</text>
        <dbReference type="Rhea" id="RHEA:12605"/>
        <dbReference type="ChEBI" id="CHEBI:15361"/>
        <dbReference type="ChEBI" id="CHEBI:15378"/>
        <dbReference type="ChEBI" id="CHEBI:16526"/>
        <dbReference type="ChEBI" id="CHEBI:57792"/>
        <dbReference type="ChEBI" id="CHEBI:59776"/>
        <dbReference type="EC" id="2.2.1.7"/>
    </reaction>
</comment>
<dbReference type="EC" id="2.2.1.7" evidence="10"/>
<dbReference type="Gene3D" id="3.40.50.970">
    <property type="match status" value="2"/>
</dbReference>
<evidence type="ECO:0000256" key="7">
    <source>
        <dbReference type="ARBA" id="ARBA00022977"/>
    </source>
</evidence>
<evidence type="ECO:0000256" key="9">
    <source>
        <dbReference type="ARBA" id="ARBA00023229"/>
    </source>
</evidence>
<dbReference type="EMBL" id="JADIMQ010000006">
    <property type="protein sequence ID" value="MBO8447717.1"/>
    <property type="molecule type" value="Genomic_DNA"/>
</dbReference>
<dbReference type="GO" id="GO:0030976">
    <property type="term" value="F:thiamine pyrophosphate binding"/>
    <property type="evidence" value="ECO:0007669"/>
    <property type="project" value="UniProtKB-UniRule"/>
</dbReference>
<evidence type="ECO:0000256" key="5">
    <source>
        <dbReference type="ARBA" id="ARBA00022723"/>
    </source>
</evidence>
<protein>
    <recommendedName>
        <fullName evidence="10">1-deoxy-D-xylulose-5-phosphate synthase</fullName>
        <ecNumber evidence="10">2.2.1.7</ecNumber>
    </recommendedName>
    <alternativeName>
        <fullName evidence="10">1-deoxyxylulose-5-phosphate synthase</fullName>
        <shortName evidence="10">DXP synthase</shortName>
        <shortName evidence="10">DXPS</shortName>
    </alternativeName>
</protein>
<comment type="caution">
    <text evidence="12">The sequence shown here is derived from an EMBL/GenBank/DDBJ whole genome shotgun (WGS) entry which is preliminary data.</text>
</comment>
<keyword evidence="8 10" id="KW-0786">Thiamine pyrophosphate</keyword>
<sequence length="625" mass="67659">MRLLDNIDSPSDIRHFSIGELKQLCSEIREYMIECCATNPGHLGSSLGAVELIVGFHYVYDSPSDKIVYDVGHQAYAHKILTGRKEIFRKNRKKDGISGFTKMEESIYDAFGAGHSSTSISAALGLASAAMIRGLDEKVVALIGDGALTGGLAFEGLNNAGSSKADLLVIINDNNISIDKNIGAIHEHLLKLTTDPTYNRIKTHIWNKIGEGKFRKAMQELVISAKSLLVKKSGGDLFEALGFRYFGPIDGNDIGQVVHILRKLKQLKGPLILHTITTKGKGFAPAEEDQTAWHAPGMFDPLTGKRITPAGHKESRYQDVFGEVLLELARKDSRIIGVTPAMASGCGMNILAKEMPEKFFDVGIEEEHAVTFSAGLAAAGMKPFCNIYSSFSQRAYDQIIHDAALQKLGVVLCFDRSGLVGEDGATHHGSFDMAAYRSIPGVTIAVPRNEIELKNMMYTASCHGDGPFIIRYPRGYGEGVEWRMENFAELTPGKAEKLLDGTGAAVICAGPVANRACEAALRLRKETGKNPAVYNIRYIKPVDEELLGKAAREFSQIVTVEDGCLKGGLFGAVSEFVAGRGLDVKVTGLGIPDRFIGQGTQKELQAECGYDAEGIYATLKSVCGC</sequence>
<keyword evidence="7 10" id="KW-0784">Thiamine biosynthesis</keyword>
<evidence type="ECO:0000256" key="8">
    <source>
        <dbReference type="ARBA" id="ARBA00023052"/>
    </source>
</evidence>
<keyword evidence="9 10" id="KW-0414">Isoprene biosynthesis</keyword>
<dbReference type="InterPro" id="IPR020826">
    <property type="entry name" value="Transketolase_BS"/>
</dbReference>
<feature type="domain" description="Transketolase-like pyrimidine-binding" evidence="11">
    <location>
        <begin position="315"/>
        <end position="480"/>
    </location>
</feature>
<dbReference type="Proteomes" id="UP000810252">
    <property type="component" value="Unassembled WGS sequence"/>
</dbReference>
<dbReference type="Gene3D" id="3.40.50.920">
    <property type="match status" value="1"/>
</dbReference>
<feature type="binding site" evidence="10">
    <location>
        <position position="366"/>
    </location>
    <ligand>
        <name>thiamine diphosphate</name>
        <dbReference type="ChEBI" id="CHEBI:58937"/>
    </ligand>
</feature>
<comment type="pathway">
    <text evidence="1 10">Metabolic intermediate biosynthesis; 1-deoxy-D-xylulose 5-phosphate biosynthesis; 1-deoxy-D-xylulose 5-phosphate from D-glyceraldehyde 3-phosphate and pyruvate: step 1/1.</text>
</comment>
<keyword evidence="5 10" id="KW-0479">Metal-binding</keyword>
<dbReference type="NCBIfam" id="TIGR00204">
    <property type="entry name" value="dxs"/>
    <property type="match status" value="1"/>
</dbReference>
<dbReference type="GO" id="GO:0009228">
    <property type="term" value="P:thiamine biosynthetic process"/>
    <property type="evidence" value="ECO:0007669"/>
    <property type="project" value="UniProtKB-UniRule"/>
</dbReference>
<dbReference type="HAMAP" id="MF_00315">
    <property type="entry name" value="DXP_synth"/>
    <property type="match status" value="1"/>
</dbReference>
<comment type="similarity">
    <text evidence="2 10">Belongs to the transketolase family. DXPS subfamily.</text>
</comment>
<dbReference type="InterPro" id="IPR005475">
    <property type="entry name" value="Transketolase-like_Pyr-bd"/>
</dbReference>
<evidence type="ECO:0000259" key="11">
    <source>
        <dbReference type="SMART" id="SM00861"/>
    </source>
</evidence>
<evidence type="ECO:0000256" key="1">
    <source>
        <dbReference type="ARBA" id="ARBA00004980"/>
    </source>
</evidence>
<reference evidence="12" key="1">
    <citation type="submission" date="2020-10" db="EMBL/GenBank/DDBJ databases">
        <authorList>
            <person name="Gilroy R."/>
        </authorList>
    </citation>
    <scope>NUCLEOTIDE SEQUENCE</scope>
    <source>
        <strain evidence="12">20514</strain>
    </source>
</reference>
<dbReference type="GO" id="GO:0016114">
    <property type="term" value="P:terpenoid biosynthetic process"/>
    <property type="evidence" value="ECO:0007669"/>
    <property type="project" value="UniProtKB-UniRule"/>
</dbReference>
<dbReference type="NCBIfam" id="NF003933">
    <property type="entry name" value="PRK05444.2-2"/>
    <property type="match status" value="1"/>
</dbReference>
<feature type="binding site" evidence="10">
    <location>
        <position position="73"/>
    </location>
    <ligand>
        <name>thiamine diphosphate</name>
        <dbReference type="ChEBI" id="CHEBI:58937"/>
    </ligand>
</feature>
<dbReference type="AlphaFoldDB" id="A0A9D9EGX2"/>
<evidence type="ECO:0000256" key="2">
    <source>
        <dbReference type="ARBA" id="ARBA00011081"/>
    </source>
</evidence>
<evidence type="ECO:0000313" key="13">
    <source>
        <dbReference type="Proteomes" id="UP000810252"/>
    </source>
</evidence>
<dbReference type="GO" id="GO:0008661">
    <property type="term" value="F:1-deoxy-D-xylulose-5-phosphate synthase activity"/>
    <property type="evidence" value="ECO:0007669"/>
    <property type="project" value="UniProtKB-UniRule"/>
</dbReference>
<feature type="binding site" evidence="10">
    <location>
        <position position="145"/>
    </location>
    <ligand>
        <name>Mg(2+)</name>
        <dbReference type="ChEBI" id="CHEBI:18420"/>
    </ligand>
</feature>
<evidence type="ECO:0000256" key="4">
    <source>
        <dbReference type="ARBA" id="ARBA00022679"/>
    </source>
</evidence>
<dbReference type="SUPFAM" id="SSF52922">
    <property type="entry name" value="TK C-terminal domain-like"/>
    <property type="match status" value="1"/>
</dbReference>
<keyword evidence="6 10" id="KW-0460">Magnesium</keyword>
<accession>A0A9D9EGX2</accession>
<comment type="cofactor">
    <cofactor evidence="10">
        <name>thiamine diphosphate</name>
        <dbReference type="ChEBI" id="CHEBI:58937"/>
    </cofactor>
    <text evidence="10">Binds 1 thiamine pyrophosphate per subunit.</text>
</comment>
<evidence type="ECO:0000256" key="10">
    <source>
        <dbReference type="HAMAP-Rule" id="MF_00315"/>
    </source>
</evidence>
<dbReference type="CDD" id="cd07033">
    <property type="entry name" value="TPP_PYR_DXS_TK_like"/>
    <property type="match status" value="1"/>
</dbReference>
<proteinExistence type="inferred from homology"/>
<dbReference type="GO" id="GO:0005829">
    <property type="term" value="C:cytosol"/>
    <property type="evidence" value="ECO:0007669"/>
    <property type="project" value="TreeGrafter"/>
</dbReference>
<dbReference type="Pfam" id="PF13292">
    <property type="entry name" value="DXP_synthase_N"/>
    <property type="match status" value="1"/>
</dbReference>
<comment type="function">
    <text evidence="10">Catalyzes the acyloin condensation reaction between C atoms 2 and 3 of pyruvate and glyceraldehyde 3-phosphate to yield 1-deoxy-D-xylulose-5-phosphate (DXP).</text>
</comment>
<dbReference type="CDD" id="cd02007">
    <property type="entry name" value="TPP_DXS"/>
    <property type="match status" value="1"/>
</dbReference>
<evidence type="ECO:0000256" key="3">
    <source>
        <dbReference type="ARBA" id="ARBA00011738"/>
    </source>
</evidence>
<gene>
    <name evidence="10" type="primary">dxs</name>
    <name evidence="12" type="ORF">IAC29_00410</name>
</gene>
<feature type="binding site" evidence="10">
    <location>
        <position position="283"/>
    </location>
    <ligand>
        <name>thiamine diphosphate</name>
        <dbReference type="ChEBI" id="CHEBI:58937"/>
    </ligand>
</feature>
<keyword evidence="4 10" id="KW-0808">Transferase</keyword>
<dbReference type="GO" id="GO:0000287">
    <property type="term" value="F:magnesium ion binding"/>
    <property type="evidence" value="ECO:0007669"/>
    <property type="project" value="UniProtKB-UniRule"/>
</dbReference>
<feature type="binding site" evidence="10">
    <location>
        <begin position="146"/>
        <end position="147"/>
    </location>
    <ligand>
        <name>thiamine diphosphate</name>
        <dbReference type="ChEBI" id="CHEBI:58937"/>
    </ligand>
</feature>
<organism evidence="12 13">
    <name type="scientific">Candidatus Cryptobacteroides merdigallinarum</name>
    <dbReference type="NCBI Taxonomy" id="2840770"/>
    <lineage>
        <taxon>Bacteria</taxon>
        <taxon>Pseudomonadati</taxon>
        <taxon>Bacteroidota</taxon>
        <taxon>Bacteroidia</taxon>
        <taxon>Bacteroidales</taxon>
        <taxon>Candidatus Cryptobacteroides</taxon>
    </lineage>
</organism>
<evidence type="ECO:0000256" key="6">
    <source>
        <dbReference type="ARBA" id="ARBA00022842"/>
    </source>
</evidence>
<dbReference type="SMART" id="SM00861">
    <property type="entry name" value="Transket_pyr"/>
    <property type="match status" value="1"/>
</dbReference>
<dbReference type="InterPro" id="IPR005477">
    <property type="entry name" value="Dxylulose-5-P_synthase"/>
</dbReference>
<dbReference type="Pfam" id="PF02780">
    <property type="entry name" value="Transketolase_C"/>
    <property type="match status" value="1"/>
</dbReference>
<feature type="binding site" evidence="10">
    <location>
        <begin position="114"/>
        <end position="116"/>
    </location>
    <ligand>
        <name>thiamine diphosphate</name>
        <dbReference type="ChEBI" id="CHEBI:58937"/>
    </ligand>
</feature>
<dbReference type="PANTHER" id="PTHR43322">
    <property type="entry name" value="1-D-DEOXYXYLULOSE 5-PHOSPHATE SYNTHASE-RELATED"/>
    <property type="match status" value="1"/>
</dbReference>
<dbReference type="InterPro" id="IPR009014">
    <property type="entry name" value="Transketo_C/PFOR_II"/>
</dbReference>
<dbReference type="InterPro" id="IPR033248">
    <property type="entry name" value="Transketolase_C"/>
</dbReference>
<name>A0A9D9EGX2_9BACT</name>
<feature type="binding site" evidence="10">
    <location>
        <position position="174"/>
    </location>
    <ligand>
        <name>thiamine diphosphate</name>
        <dbReference type="ChEBI" id="CHEBI:58937"/>
    </ligand>
</feature>
<dbReference type="GO" id="GO:0019288">
    <property type="term" value="P:isopentenyl diphosphate biosynthetic process, methylerythritol 4-phosphate pathway"/>
    <property type="evidence" value="ECO:0007669"/>
    <property type="project" value="TreeGrafter"/>
</dbReference>
<dbReference type="PROSITE" id="PS00802">
    <property type="entry name" value="TRANSKETOLASE_2"/>
    <property type="match status" value="1"/>
</dbReference>
<dbReference type="SUPFAM" id="SSF52518">
    <property type="entry name" value="Thiamin diphosphate-binding fold (THDP-binding)"/>
    <property type="match status" value="2"/>
</dbReference>
<dbReference type="PANTHER" id="PTHR43322:SF5">
    <property type="entry name" value="1-DEOXY-D-XYLULOSE-5-PHOSPHATE SYNTHASE, CHLOROPLASTIC"/>
    <property type="match status" value="1"/>
</dbReference>
<feature type="binding site" evidence="10">
    <location>
        <position position="174"/>
    </location>
    <ligand>
        <name>Mg(2+)</name>
        <dbReference type="ChEBI" id="CHEBI:18420"/>
    </ligand>
</feature>
<comment type="subunit">
    <text evidence="3 10">Homodimer.</text>
</comment>
<dbReference type="Pfam" id="PF02779">
    <property type="entry name" value="Transket_pyr"/>
    <property type="match status" value="1"/>
</dbReference>
<dbReference type="InterPro" id="IPR029061">
    <property type="entry name" value="THDP-binding"/>
</dbReference>
<reference evidence="12" key="2">
    <citation type="journal article" date="2021" name="PeerJ">
        <title>Extensive microbial diversity within the chicken gut microbiome revealed by metagenomics and culture.</title>
        <authorList>
            <person name="Gilroy R."/>
            <person name="Ravi A."/>
            <person name="Getino M."/>
            <person name="Pursley I."/>
            <person name="Horton D.L."/>
            <person name="Alikhan N.F."/>
            <person name="Baker D."/>
            <person name="Gharbi K."/>
            <person name="Hall N."/>
            <person name="Watson M."/>
            <person name="Adriaenssens E.M."/>
            <person name="Foster-Nyarko E."/>
            <person name="Jarju S."/>
            <person name="Secka A."/>
            <person name="Antonio M."/>
            <person name="Oren A."/>
            <person name="Chaudhuri R.R."/>
            <person name="La Ragione R."/>
            <person name="Hildebrand F."/>
            <person name="Pallen M.J."/>
        </authorList>
    </citation>
    <scope>NUCLEOTIDE SEQUENCE</scope>
    <source>
        <strain evidence="12">20514</strain>
    </source>
</reference>
<evidence type="ECO:0000313" key="12">
    <source>
        <dbReference type="EMBL" id="MBO8447717.1"/>
    </source>
</evidence>